<evidence type="ECO:0000313" key="2">
    <source>
        <dbReference type="EMBL" id="ODV64316.1"/>
    </source>
</evidence>
<evidence type="ECO:0008006" key="4">
    <source>
        <dbReference type="Google" id="ProtNLM"/>
    </source>
</evidence>
<keyword evidence="3" id="KW-1185">Reference proteome</keyword>
<dbReference type="GeneID" id="30964920"/>
<feature type="signal peptide" evidence="1">
    <location>
        <begin position="1"/>
        <end position="18"/>
    </location>
</feature>
<dbReference type="InParanoid" id="A0A1D2VRT9"/>
<evidence type="ECO:0000256" key="1">
    <source>
        <dbReference type="SAM" id="SignalP"/>
    </source>
</evidence>
<proteinExistence type="predicted"/>
<feature type="chain" id="PRO_5008910634" description="Extracellular membrane protein CFEM domain-containing protein" evidence="1">
    <location>
        <begin position="19"/>
        <end position="159"/>
    </location>
</feature>
<dbReference type="EMBL" id="KV454475">
    <property type="protein sequence ID" value="ODV64316.1"/>
    <property type="molecule type" value="Genomic_DNA"/>
</dbReference>
<accession>A0A1D2VRT9</accession>
<sequence length="159" mass="18650">MRLFNSIIFLSLALKSLSSPVPSNNKDSNGLEPQTLNQNQAQELENLEQYEGEPDDFDYSTANEIQKLEEENLKKNQVEWPKFWCEKQCRETYLLYKGCELQGDLIGETCTCSPHFRYKINKCTNDGCDHFYDHAPEWQEKIEPLIEYCKDKGDDFVNY</sequence>
<keyword evidence="1" id="KW-0732">Signal</keyword>
<gene>
    <name evidence="2" type="ORF">ASCRUDRAFT_6157</name>
</gene>
<protein>
    <recommendedName>
        <fullName evidence="4">Extracellular membrane protein CFEM domain-containing protein</fullName>
    </recommendedName>
</protein>
<dbReference type="Proteomes" id="UP000095038">
    <property type="component" value="Unassembled WGS sequence"/>
</dbReference>
<name>A0A1D2VRT9_9ASCO</name>
<evidence type="ECO:0000313" key="3">
    <source>
        <dbReference type="Proteomes" id="UP000095038"/>
    </source>
</evidence>
<reference evidence="3" key="1">
    <citation type="submission" date="2016-05" db="EMBL/GenBank/DDBJ databases">
        <title>Comparative genomics of biotechnologically important yeasts.</title>
        <authorList>
            <consortium name="DOE Joint Genome Institute"/>
            <person name="Riley R."/>
            <person name="Haridas S."/>
            <person name="Wolfe K.H."/>
            <person name="Lopes M.R."/>
            <person name="Hittinger C.T."/>
            <person name="Goker M."/>
            <person name="Salamov A."/>
            <person name="Wisecaver J."/>
            <person name="Long T.M."/>
            <person name="Aerts A.L."/>
            <person name="Barry K."/>
            <person name="Choi C."/>
            <person name="Clum A."/>
            <person name="Coughlan A.Y."/>
            <person name="Deshpande S."/>
            <person name="Douglass A.P."/>
            <person name="Hanson S.J."/>
            <person name="Klenk H.-P."/>
            <person name="Labutti K."/>
            <person name="Lapidus A."/>
            <person name="Lindquist E."/>
            <person name="Lipzen A."/>
            <person name="Meier-Kolthoff J.P."/>
            <person name="Ohm R.A."/>
            <person name="Otillar R.P."/>
            <person name="Pangilinan J."/>
            <person name="Peng Y."/>
            <person name="Rokas A."/>
            <person name="Rosa C.A."/>
            <person name="Scheuner C."/>
            <person name="Sibirny A.A."/>
            <person name="Slot J.C."/>
            <person name="Stielow J.B."/>
            <person name="Sun H."/>
            <person name="Kurtzman C.P."/>
            <person name="Blackwell M."/>
            <person name="Grigoriev I.V."/>
            <person name="Jeffries T.W."/>
        </authorList>
    </citation>
    <scope>NUCLEOTIDE SEQUENCE [LARGE SCALE GENOMIC DNA]</scope>
    <source>
        <strain evidence="3">DSM 1968</strain>
    </source>
</reference>
<dbReference type="RefSeq" id="XP_020050623.1">
    <property type="nucleotide sequence ID" value="XM_020191284.1"/>
</dbReference>
<organism evidence="2 3">
    <name type="scientific">Ascoidea rubescens DSM 1968</name>
    <dbReference type="NCBI Taxonomy" id="1344418"/>
    <lineage>
        <taxon>Eukaryota</taxon>
        <taxon>Fungi</taxon>
        <taxon>Dikarya</taxon>
        <taxon>Ascomycota</taxon>
        <taxon>Saccharomycotina</taxon>
        <taxon>Saccharomycetes</taxon>
        <taxon>Ascoideaceae</taxon>
        <taxon>Ascoidea</taxon>
    </lineage>
</organism>
<dbReference type="AlphaFoldDB" id="A0A1D2VRT9"/>